<proteinExistence type="predicted"/>
<dbReference type="Gene3D" id="2.160.20.80">
    <property type="entry name" value="E3 ubiquitin-protein ligase SopA"/>
    <property type="match status" value="1"/>
</dbReference>
<dbReference type="SUPFAM" id="SSF141571">
    <property type="entry name" value="Pentapeptide repeat-like"/>
    <property type="match status" value="1"/>
</dbReference>
<dbReference type="Proteomes" id="UP000220502">
    <property type="component" value="Unassembled WGS sequence"/>
</dbReference>
<dbReference type="RefSeq" id="WP_080000404.1">
    <property type="nucleotide sequence ID" value="NZ_NTRM01000070.1"/>
</dbReference>
<evidence type="ECO:0000313" key="1">
    <source>
        <dbReference type="EMBL" id="PEX42236.1"/>
    </source>
</evidence>
<sequence length="43" mass="4717">MNYSQSDLTGCSFKCSNLDDAVFYGASLNKAIFDKSDLKNASF</sequence>
<protein>
    <recommendedName>
        <fullName evidence="3">Pentapeptide repeat-containing protein</fullName>
    </recommendedName>
</protein>
<gene>
    <name evidence="1" type="ORF">CN461_31070</name>
</gene>
<name>A0ABD6SHK1_BACTU</name>
<accession>A0ABD6SHK1</accession>
<dbReference type="AlphaFoldDB" id="A0ABD6SHK1"/>
<evidence type="ECO:0000313" key="2">
    <source>
        <dbReference type="Proteomes" id="UP000220502"/>
    </source>
</evidence>
<evidence type="ECO:0008006" key="3">
    <source>
        <dbReference type="Google" id="ProtNLM"/>
    </source>
</evidence>
<dbReference type="Pfam" id="PF00805">
    <property type="entry name" value="Pentapeptide"/>
    <property type="match status" value="1"/>
</dbReference>
<organism evidence="1 2">
    <name type="scientific">Bacillus thuringiensis</name>
    <dbReference type="NCBI Taxonomy" id="1428"/>
    <lineage>
        <taxon>Bacteria</taxon>
        <taxon>Bacillati</taxon>
        <taxon>Bacillota</taxon>
        <taxon>Bacilli</taxon>
        <taxon>Bacillales</taxon>
        <taxon>Bacillaceae</taxon>
        <taxon>Bacillus</taxon>
        <taxon>Bacillus cereus group</taxon>
    </lineage>
</organism>
<dbReference type="InterPro" id="IPR001646">
    <property type="entry name" value="5peptide_repeat"/>
</dbReference>
<reference evidence="1 2" key="1">
    <citation type="submission" date="2017-09" db="EMBL/GenBank/DDBJ databases">
        <title>Large-scale bioinformatics analysis of Bacillus genomes uncovers conserved roles of natural products in bacterial physiology.</title>
        <authorList>
            <consortium name="Agbiome Team Llc"/>
            <person name="Bleich R.M."/>
            <person name="Kirk G.J."/>
            <person name="Santa Maria K.C."/>
            <person name="Allen S.E."/>
            <person name="Farag S."/>
            <person name="Shank E.A."/>
            <person name="Bowers A."/>
        </authorList>
    </citation>
    <scope>NUCLEOTIDE SEQUENCE [LARGE SCALE GENOMIC DNA]</scope>
    <source>
        <strain evidence="1 2">AFS007900</strain>
    </source>
</reference>
<comment type="caution">
    <text evidence="1">The sequence shown here is derived from an EMBL/GenBank/DDBJ whole genome shotgun (WGS) entry which is preliminary data.</text>
</comment>
<dbReference type="EMBL" id="NTXF01000091">
    <property type="protein sequence ID" value="PEX42236.1"/>
    <property type="molecule type" value="Genomic_DNA"/>
</dbReference>